<dbReference type="VEuPathDB" id="FungiDB:VP01_71g5"/>
<sequence length="547" mass="62064">MGTTVSGKVINFPEIFLHVHELEGTYSEDMCTTYSGIVADYSKLLWLTPIFMCAKQGLGLSQVHLGKFIPNLEGVRWKLPLVMSSLKKKLSQLPAVDMHKVPGSFCYYSKHAPKVIQPSFDAQSLCQRFYIGKHVEFEWNLGWRMLHVNCMHPLSKFWELFYKVPLCIFKIPLQIILSSSYKNKLIYSSPQFVMLAGVQSDGNTILVLCIEAPNFIFWESPRTDGNSSIICLYEIEVPFTNNNINKKKSQLLSLQLLNIPEKKNVFSLTDRPCGNDAPTVLHFFVGLFYYWLSKRLIITHFLHGRVPSFVHFILAFQNDRIKCVDRLYQSVWTCTCRFLHFISHLPGNLGTGILSASSLTWLALPIDYPTYHKMNRQGGGYLHPTPINIGGPPTLTYHIIISSQIQTHTSPGPTSSGPPFGLAYNDPSTTAPNEPNSPNPSDQSKRKPRRSSNEVRRANLLVAQHKDQKSKEKAALAWKKEATKESKEMMVKEEHTKKAQLPNFTPFGKLFDAVERKTVSVGTESLPLMCIEYSLVSLRETLMILKF</sequence>
<feature type="compositionally biased region" description="Low complexity" evidence="1">
    <location>
        <begin position="406"/>
        <end position="421"/>
    </location>
</feature>
<keyword evidence="3" id="KW-1185">Reference proteome</keyword>
<dbReference type="AlphaFoldDB" id="A0A0L6UE49"/>
<feature type="compositionally biased region" description="Polar residues" evidence="1">
    <location>
        <begin position="426"/>
        <end position="442"/>
    </location>
</feature>
<organism evidence="2 3">
    <name type="scientific">Puccinia sorghi</name>
    <dbReference type="NCBI Taxonomy" id="27349"/>
    <lineage>
        <taxon>Eukaryota</taxon>
        <taxon>Fungi</taxon>
        <taxon>Dikarya</taxon>
        <taxon>Basidiomycota</taxon>
        <taxon>Pucciniomycotina</taxon>
        <taxon>Pucciniomycetes</taxon>
        <taxon>Pucciniales</taxon>
        <taxon>Pucciniaceae</taxon>
        <taxon>Puccinia</taxon>
    </lineage>
</organism>
<dbReference type="EMBL" id="LAVV01012606">
    <property type="protein sequence ID" value="KNZ46512.1"/>
    <property type="molecule type" value="Genomic_DNA"/>
</dbReference>
<evidence type="ECO:0000256" key="1">
    <source>
        <dbReference type="SAM" id="MobiDB-lite"/>
    </source>
</evidence>
<accession>A0A0L6UE49</accession>
<comment type="caution">
    <text evidence="2">The sequence shown here is derived from an EMBL/GenBank/DDBJ whole genome shotgun (WGS) entry which is preliminary data.</text>
</comment>
<evidence type="ECO:0000313" key="2">
    <source>
        <dbReference type="EMBL" id="KNZ46512.1"/>
    </source>
</evidence>
<feature type="region of interest" description="Disordered" evidence="1">
    <location>
        <begin position="406"/>
        <end position="456"/>
    </location>
</feature>
<gene>
    <name evidence="2" type="ORF">VP01_71g5</name>
</gene>
<proteinExistence type="predicted"/>
<reference evidence="2 3" key="1">
    <citation type="submission" date="2015-08" db="EMBL/GenBank/DDBJ databases">
        <title>Next Generation Sequencing and Analysis of the Genome of Puccinia sorghi L Schw, the Causal Agent of Maize Common Rust.</title>
        <authorList>
            <person name="Rochi L."/>
            <person name="Burguener G."/>
            <person name="Darino M."/>
            <person name="Turjanski A."/>
            <person name="Kreff E."/>
            <person name="Dieguez M.J."/>
            <person name="Sacco F."/>
        </authorList>
    </citation>
    <scope>NUCLEOTIDE SEQUENCE [LARGE SCALE GENOMIC DNA]</scope>
    <source>
        <strain evidence="2 3">RO10H11247</strain>
    </source>
</reference>
<evidence type="ECO:0000313" key="3">
    <source>
        <dbReference type="Proteomes" id="UP000037035"/>
    </source>
</evidence>
<name>A0A0L6UE49_9BASI</name>
<protein>
    <submittedName>
        <fullName evidence="2">Uncharacterized protein</fullName>
    </submittedName>
</protein>
<dbReference type="Proteomes" id="UP000037035">
    <property type="component" value="Unassembled WGS sequence"/>
</dbReference>